<protein>
    <submittedName>
        <fullName evidence="1">Uncharacterized protein</fullName>
    </submittedName>
</protein>
<accession>A0A934K695</accession>
<reference evidence="1" key="1">
    <citation type="submission" date="2020-10" db="EMBL/GenBank/DDBJ databases">
        <title>Ca. Dormibacterota MAGs.</title>
        <authorList>
            <person name="Montgomery K."/>
        </authorList>
    </citation>
    <scope>NUCLEOTIDE SEQUENCE [LARGE SCALE GENOMIC DNA]</scope>
    <source>
        <strain evidence="1">SC8812_S17_10</strain>
    </source>
</reference>
<evidence type="ECO:0000313" key="2">
    <source>
        <dbReference type="Proteomes" id="UP000612893"/>
    </source>
</evidence>
<organism evidence="1 2">
    <name type="scientific">Candidatus Nephthysia bennettiae</name>
    <dbReference type="NCBI Taxonomy" id="3127016"/>
    <lineage>
        <taxon>Bacteria</taxon>
        <taxon>Bacillati</taxon>
        <taxon>Candidatus Dormiibacterota</taxon>
        <taxon>Candidatus Dormibacteria</taxon>
        <taxon>Candidatus Dormibacterales</taxon>
        <taxon>Candidatus Dormibacteraceae</taxon>
        <taxon>Candidatus Nephthysia</taxon>
    </lineage>
</organism>
<evidence type="ECO:0000313" key="1">
    <source>
        <dbReference type="EMBL" id="MBJ7597433.1"/>
    </source>
</evidence>
<dbReference type="Proteomes" id="UP000612893">
    <property type="component" value="Unassembled WGS sequence"/>
</dbReference>
<dbReference type="AlphaFoldDB" id="A0A934K695"/>
<keyword evidence="2" id="KW-1185">Reference proteome</keyword>
<comment type="caution">
    <text evidence="1">The sequence shown here is derived from an EMBL/GenBank/DDBJ whole genome shotgun (WGS) entry which is preliminary data.</text>
</comment>
<gene>
    <name evidence="1" type="ORF">JF922_05025</name>
</gene>
<name>A0A934K695_9BACT</name>
<dbReference type="EMBL" id="JAEKNR010000061">
    <property type="protein sequence ID" value="MBJ7597433.1"/>
    <property type="molecule type" value="Genomic_DNA"/>
</dbReference>
<dbReference type="Pfam" id="PF20181">
    <property type="entry name" value="DUF6544"/>
    <property type="match status" value="1"/>
</dbReference>
<sequence>MTRTASEVLESVRRNALPGAVREGRGTWIRQRGEIRLGSGKWALLRAEQRFDAIDLGFRWTGKARMAPLLHATVTDAFEQGRGLFEVRMFGFPIQRAAGPEYDAGELLRFLAALPWCPLAFSHPALPWTVLDERTLRVDLERGSVRAELQLEVDEGGQVRGVKAESRPRQVGRAVIPTPWGGRYGEYREYGGMRMPANVEVFWQPPEGELIYFRGEILEAGVLATQEPGSKTATVINS</sequence>
<dbReference type="InterPro" id="IPR046674">
    <property type="entry name" value="DUF6544"/>
</dbReference>
<proteinExistence type="predicted"/>
<dbReference type="RefSeq" id="WP_338199648.1">
    <property type="nucleotide sequence ID" value="NZ_JAEKNR010000061.1"/>
</dbReference>